<dbReference type="SUPFAM" id="SSF64288">
    <property type="entry name" value="Chorismate lyase-like"/>
    <property type="match status" value="1"/>
</dbReference>
<evidence type="ECO:0000256" key="1">
    <source>
        <dbReference type="ARBA" id="ARBA00023015"/>
    </source>
</evidence>
<dbReference type="InterPro" id="IPR036390">
    <property type="entry name" value="WH_DNA-bd_sf"/>
</dbReference>
<feature type="compositionally biased region" description="Polar residues" evidence="4">
    <location>
        <begin position="254"/>
        <end position="264"/>
    </location>
</feature>
<evidence type="ECO:0000313" key="7">
    <source>
        <dbReference type="Proteomes" id="UP000014184"/>
    </source>
</evidence>
<evidence type="ECO:0000256" key="2">
    <source>
        <dbReference type="ARBA" id="ARBA00023125"/>
    </source>
</evidence>
<organism evidence="6 7">
    <name type="scientific">Thermobifida fusca TM51</name>
    <dbReference type="NCBI Taxonomy" id="1169414"/>
    <lineage>
        <taxon>Bacteria</taxon>
        <taxon>Bacillati</taxon>
        <taxon>Actinomycetota</taxon>
        <taxon>Actinomycetes</taxon>
        <taxon>Streptosporangiales</taxon>
        <taxon>Nocardiopsidaceae</taxon>
        <taxon>Thermobifida</taxon>
    </lineage>
</organism>
<evidence type="ECO:0000256" key="4">
    <source>
        <dbReference type="SAM" id="MobiDB-lite"/>
    </source>
</evidence>
<comment type="caution">
    <text evidence="6">The sequence shown here is derived from an EMBL/GenBank/DDBJ whole genome shotgun (WGS) entry which is preliminary data.</text>
</comment>
<accession>A0A9P2TCU5</accession>
<protein>
    <submittedName>
        <fullName evidence="6">GntR family transcriptional regulator</fullName>
    </submittedName>
</protein>
<evidence type="ECO:0000256" key="3">
    <source>
        <dbReference type="ARBA" id="ARBA00023163"/>
    </source>
</evidence>
<keyword evidence="2" id="KW-0238">DNA-binding</keyword>
<dbReference type="SMART" id="SM00866">
    <property type="entry name" value="UTRA"/>
    <property type="match status" value="1"/>
</dbReference>
<evidence type="ECO:0000313" key="6">
    <source>
        <dbReference type="EMBL" id="EOR72892.1"/>
    </source>
</evidence>
<feature type="domain" description="HTH gntR-type" evidence="5">
    <location>
        <begin position="4"/>
        <end position="72"/>
    </location>
</feature>
<dbReference type="InterPro" id="IPR028978">
    <property type="entry name" value="Chorismate_lyase_/UTRA_dom_sf"/>
</dbReference>
<evidence type="ECO:0000259" key="5">
    <source>
        <dbReference type="PROSITE" id="PS50949"/>
    </source>
</evidence>
<dbReference type="PANTHER" id="PTHR44846:SF17">
    <property type="entry name" value="GNTR-FAMILY TRANSCRIPTIONAL REGULATOR"/>
    <property type="match status" value="1"/>
</dbReference>
<dbReference type="Pfam" id="PF00392">
    <property type="entry name" value="GntR"/>
    <property type="match status" value="1"/>
</dbReference>
<sequence length="264" mass="28655">MTEKPGYLRVADSLREPILNGELPPGTRLPSRAQLARRHAVSEQVARCALQLLVAEGLIEGRAGSGYYVRAPSAEVLLSRTSHLPGLDPLRTEWLGARTETASIAMARRLGTRVGEPLYRTECLGYAQGTPIALWVAWEPAILTLGTGLTPGERPDTSVAERLAEVGVTVDRIEEEVSVRRLREVEARRLALEPGTAILLVQRTHFAGRRVVETSDLIVSAEHCRLGYRLVSPSRPGRTAADKNGPSPPRSRETAASSQMGSAE</sequence>
<dbReference type="GO" id="GO:0045892">
    <property type="term" value="P:negative regulation of DNA-templated transcription"/>
    <property type="evidence" value="ECO:0007669"/>
    <property type="project" value="TreeGrafter"/>
</dbReference>
<dbReference type="CDD" id="cd07377">
    <property type="entry name" value="WHTH_GntR"/>
    <property type="match status" value="1"/>
</dbReference>
<dbReference type="Gene3D" id="3.40.1410.10">
    <property type="entry name" value="Chorismate lyase-like"/>
    <property type="match status" value="1"/>
</dbReference>
<dbReference type="PANTHER" id="PTHR44846">
    <property type="entry name" value="MANNOSYL-D-GLYCERATE TRANSPORT/METABOLISM SYSTEM REPRESSOR MNGR-RELATED"/>
    <property type="match status" value="1"/>
</dbReference>
<dbReference type="SMART" id="SM00345">
    <property type="entry name" value="HTH_GNTR"/>
    <property type="match status" value="1"/>
</dbReference>
<dbReference type="PROSITE" id="PS50949">
    <property type="entry name" value="HTH_GNTR"/>
    <property type="match status" value="1"/>
</dbReference>
<reference evidence="6 7" key="1">
    <citation type="journal article" date="2013" name="Genome Announc.">
        <title>Draft Genome Sequence of the Lignocellulose Decomposer Thermobifida fusca Strain TM51.</title>
        <authorList>
            <person name="Toth A."/>
            <person name="Barna T."/>
            <person name="Nagy I."/>
            <person name="Horvath B."/>
            <person name="Nagy I."/>
            <person name="Tancsics A."/>
            <person name="Kriszt B."/>
            <person name="Baka E."/>
            <person name="Fekete C."/>
            <person name="Kukolya J."/>
        </authorList>
    </citation>
    <scope>NUCLEOTIDE SEQUENCE [LARGE SCALE GENOMIC DNA]</scope>
    <source>
        <strain evidence="6 7">TM51</strain>
    </source>
</reference>
<dbReference type="InterPro" id="IPR000524">
    <property type="entry name" value="Tscrpt_reg_HTH_GntR"/>
</dbReference>
<feature type="region of interest" description="Disordered" evidence="4">
    <location>
        <begin position="231"/>
        <end position="264"/>
    </location>
</feature>
<dbReference type="Pfam" id="PF07702">
    <property type="entry name" value="UTRA"/>
    <property type="match status" value="1"/>
</dbReference>
<dbReference type="EMBL" id="AOSG01000001">
    <property type="protein sequence ID" value="EOR72892.1"/>
    <property type="molecule type" value="Genomic_DNA"/>
</dbReference>
<dbReference type="InterPro" id="IPR050679">
    <property type="entry name" value="Bact_HTH_transcr_reg"/>
</dbReference>
<keyword evidence="1" id="KW-0805">Transcription regulation</keyword>
<dbReference type="InterPro" id="IPR036388">
    <property type="entry name" value="WH-like_DNA-bd_sf"/>
</dbReference>
<dbReference type="RefSeq" id="WP_011290480.1">
    <property type="nucleotide sequence ID" value="NZ_AOSG01000001.1"/>
</dbReference>
<dbReference type="GO" id="GO:0003700">
    <property type="term" value="F:DNA-binding transcription factor activity"/>
    <property type="evidence" value="ECO:0007669"/>
    <property type="project" value="InterPro"/>
</dbReference>
<name>A0A9P2TCU5_THEFU</name>
<dbReference type="Proteomes" id="UP000014184">
    <property type="component" value="Unassembled WGS sequence"/>
</dbReference>
<proteinExistence type="predicted"/>
<gene>
    <name evidence="6" type="ORF">TM51_00480</name>
</gene>
<keyword evidence="3" id="KW-0804">Transcription</keyword>
<dbReference type="SUPFAM" id="SSF46785">
    <property type="entry name" value="Winged helix' DNA-binding domain"/>
    <property type="match status" value="1"/>
</dbReference>
<keyword evidence="7" id="KW-1185">Reference proteome</keyword>
<dbReference type="Gene3D" id="1.10.10.10">
    <property type="entry name" value="Winged helix-like DNA-binding domain superfamily/Winged helix DNA-binding domain"/>
    <property type="match status" value="1"/>
</dbReference>
<dbReference type="InterPro" id="IPR011663">
    <property type="entry name" value="UTRA"/>
</dbReference>
<dbReference type="AlphaFoldDB" id="A0A9P2TCU5"/>
<dbReference type="GO" id="GO:0003677">
    <property type="term" value="F:DNA binding"/>
    <property type="evidence" value="ECO:0007669"/>
    <property type="project" value="UniProtKB-KW"/>
</dbReference>